<keyword evidence="1" id="KW-0732">Signal</keyword>
<sequence length="215" mass="22760">PYHQYRERYNALDCDSKQGTSFFDTCCKALSKDQSPDDLPDRCQAGSQDGGDDNDGDDGGDDSGDDGDDAPTPDVAPTAPSSTSTSKHEQHHGSAHSSSNTNGGVSSDDSTWNAGGFATFYHQEGTAGACGNYHGDNELVAAMDIERYGNADVASSICGKHVKVTNQKNHKSVVVLIADACPTCKNDNSIDLSVAAFTKIATKEEGMVPIDWEFL</sequence>
<dbReference type="STRING" id="930990.A0A067MAM4"/>
<dbReference type="InterPro" id="IPR036908">
    <property type="entry name" value="RlpA-like_sf"/>
</dbReference>
<evidence type="ECO:0000259" key="3">
    <source>
        <dbReference type="Pfam" id="PF03330"/>
    </source>
</evidence>
<organism evidence="4 5">
    <name type="scientific">Botryobasidium botryosum (strain FD-172 SS1)</name>
    <dbReference type="NCBI Taxonomy" id="930990"/>
    <lineage>
        <taxon>Eukaryota</taxon>
        <taxon>Fungi</taxon>
        <taxon>Dikarya</taxon>
        <taxon>Basidiomycota</taxon>
        <taxon>Agaricomycotina</taxon>
        <taxon>Agaricomycetes</taxon>
        <taxon>Cantharellales</taxon>
        <taxon>Botryobasidiaceae</taxon>
        <taxon>Botryobasidium</taxon>
    </lineage>
</organism>
<dbReference type="Proteomes" id="UP000027195">
    <property type="component" value="Unassembled WGS sequence"/>
</dbReference>
<reference evidence="5" key="1">
    <citation type="journal article" date="2014" name="Proc. Natl. Acad. Sci. U.S.A.">
        <title>Extensive sampling of basidiomycete genomes demonstrates inadequacy of the white-rot/brown-rot paradigm for wood decay fungi.</title>
        <authorList>
            <person name="Riley R."/>
            <person name="Salamov A.A."/>
            <person name="Brown D.W."/>
            <person name="Nagy L.G."/>
            <person name="Floudas D."/>
            <person name="Held B.W."/>
            <person name="Levasseur A."/>
            <person name="Lombard V."/>
            <person name="Morin E."/>
            <person name="Otillar R."/>
            <person name="Lindquist E.A."/>
            <person name="Sun H."/>
            <person name="LaButti K.M."/>
            <person name="Schmutz J."/>
            <person name="Jabbour D."/>
            <person name="Luo H."/>
            <person name="Baker S.E."/>
            <person name="Pisabarro A.G."/>
            <person name="Walton J.D."/>
            <person name="Blanchette R.A."/>
            <person name="Henrissat B."/>
            <person name="Martin F."/>
            <person name="Cullen D."/>
            <person name="Hibbett D.S."/>
            <person name="Grigoriev I.V."/>
        </authorList>
    </citation>
    <scope>NUCLEOTIDE SEQUENCE [LARGE SCALE GENOMIC DNA]</scope>
    <source>
        <strain evidence="5">FD-172 SS1</strain>
    </source>
</reference>
<feature type="compositionally biased region" description="Low complexity" evidence="2">
    <location>
        <begin position="72"/>
        <end position="85"/>
    </location>
</feature>
<name>A0A067MAM4_BOTB1</name>
<dbReference type="EMBL" id="KL198056">
    <property type="protein sequence ID" value="KDQ11745.1"/>
    <property type="molecule type" value="Genomic_DNA"/>
</dbReference>
<accession>A0A067MAM4</accession>
<evidence type="ECO:0000313" key="4">
    <source>
        <dbReference type="EMBL" id="KDQ11745.1"/>
    </source>
</evidence>
<dbReference type="InParanoid" id="A0A067MAM4"/>
<dbReference type="Pfam" id="PF03330">
    <property type="entry name" value="DPBB_1"/>
    <property type="match status" value="1"/>
</dbReference>
<feature type="compositionally biased region" description="Acidic residues" evidence="2">
    <location>
        <begin position="50"/>
        <end position="71"/>
    </location>
</feature>
<feature type="compositionally biased region" description="Basic and acidic residues" evidence="2">
    <location>
        <begin position="30"/>
        <end position="41"/>
    </location>
</feature>
<dbReference type="InterPro" id="IPR009009">
    <property type="entry name" value="RlpA-like_DPBB"/>
</dbReference>
<feature type="domain" description="RlpA-like protein double-psi beta-barrel" evidence="3">
    <location>
        <begin position="115"/>
        <end position="211"/>
    </location>
</feature>
<dbReference type="Gene3D" id="2.40.40.10">
    <property type="entry name" value="RlpA-like domain"/>
    <property type="match status" value="1"/>
</dbReference>
<proteinExistence type="predicted"/>
<protein>
    <recommendedName>
        <fullName evidence="3">RlpA-like protein double-psi beta-barrel domain-containing protein</fullName>
    </recommendedName>
</protein>
<dbReference type="PANTHER" id="PTHR31836">
    <property type="match status" value="1"/>
</dbReference>
<dbReference type="OrthoDB" id="406505at2759"/>
<dbReference type="CDD" id="cd22191">
    <property type="entry name" value="DPBB_RlpA_EXP_N-like"/>
    <property type="match status" value="1"/>
</dbReference>
<dbReference type="PANTHER" id="PTHR31836:SF24">
    <property type="entry name" value="RLPA-LIKE PROTEIN DOUBLE-PSI BETA-BARREL DOMAIN-CONTAINING PROTEIN"/>
    <property type="match status" value="1"/>
</dbReference>
<dbReference type="InterPro" id="IPR051477">
    <property type="entry name" value="Expansin_CellWall"/>
</dbReference>
<gene>
    <name evidence="4" type="ORF">BOTBODRAFT_84105</name>
</gene>
<dbReference type="SUPFAM" id="SSF50685">
    <property type="entry name" value="Barwin-like endoglucanases"/>
    <property type="match status" value="1"/>
</dbReference>
<feature type="compositionally biased region" description="Polar residues" evidence="2">
    <location>
        <begin position="95"/>
        <end position="108"/>
    </location>
</feature>
<evidence type="ECO:0000256" key="1">
    <source>
        <dbReference type="ARBA" id="ARBA00022729"/>
    </source>
</evidence>
<keyword evidence="5" id="KW-1185">Reference proteome</keyword>
<evidence type="ECO:0000256" key="2">
    <source>
        <dbReference type="SAM" id="MobiDB-lite"/>
    </source>
</evidence>
<feature type="non-terminal residue" evidence="4">
    <location>
        <position position="215"/>
    </location>
</feature>
<evidence type="ECO:0000313" key="5">
    <source>
        <dbReference type="Proteomes" id="UP000027195"/>
    </source>
</evidence>
<dbReference type="HOGENOM" id="CLU_046371_0_0_1"/>
<feature type="region of interest" description="Disordered" evidence="2">
    <location>
        <begin position="30"/>
        <end position="108"/>
    </location>
</feature>
<dbReference type="AlphaFoldDB" id="A0A067MAM4"/>
<feature type="non-terminal residue" evidence="4">
    <location>
        <position position="1"/>
    </location>
</feature>